<proteinExistence type="inferred from homology"/>
<reference evidence="10" key="2">
    <citation type="submission" date="2025-09" db="UniProtKB">
        <authorList>
            <consortium name="Ensembl"/>
        </authorList>
    </citation>
    <scope>IDENTIFICATION</scope>
</reference>
<dbReference type="Proteomes" id="UP000261620">
    <property type="component" value="Unplaced"/>
</dbReference>
<evidence type="ECO:0000313" key="11">
    <source>
        <dbReference type="Proteomes" id="UP000261620"/>
    </source>
</evidence>
<keyword evidence="6 9" id="KW-0732">Signal</keyword>
<dbReference type="InterPro" id="IPR020443">
    <property type="entry name" value="IL-10/19/20/24/26"/>
</dbReference>
<evidence type="ECO:0000256" key="6">
    <source>
        <dbReference type="ARBA" id="ARBA00022729"/>
    </source>
</evidence>
<dbReference type="Ensembl" id="ENSMMOT00000006017.1">
    <property type="protein sequence ID" value="ENSMMOP00000005908.1"/>
    <property type="gene ID" value="ENSMMOG00000004593.1"/>
</dbReference>
<keyword evidence="5 9" id="KW-0964">Secreted</keyword>
<dbReference type="Gene3D" id="1.20.1250.10">
    <property type="match status" value="1"/>
</dbReference>
<reference evidence="10" key="1">
    <citation type="submission" date="2025-08" db="UniProtKB">
        <authorList>
            <consortium name="Ensembl"/>
        </authorList>
    </citation>
    <scope>IDENTIFICATION</scope>
</reference>
<dbReference type="GO" id="GO:0005125">
    <property type="term" value="F:cytokine activity"/>
    <property type="evidence" value="ECO:0007669"/>
    <property type="project" value="UniProtKB-UniRule"/>
</dbReference>
<dbReference type="SMART" id="SM00188">
    <property type="entry name" value="IL10"/>
    <property type="match status" value="1"/>
</dbReference>
<dbReference type="STRING" id="94237.ENSMMOP00000005908"/>
<protein>
    <recommendedName>
        <fullName evidence="9">Interleukin family protein</fullName>
    </recommendedName>
</protein>
<evidence type="ECO:0000256" key="8">
    <source>
        <dbReference type="PIRSR" id="PIRSR620443-50"/>
    </source>
</evidence>
<organism evidence="10 11">
    <name type="scientific">Mola mola</name>
    <name type="common">Ocean sunfish</name>
    <name type="synonym">Tetraodon mola</name>
    <dbReference type="NCBI Taxonomy" id="94237"/>
    <lineage>
        <taxon>Eukaryota</taxon>
        <taxon>Metazoa</taxon>
        <taxon>Chordata</taxon>
        <taxon>Craniata</taxon>
        <taxon>Vertebrata</taxon>
        <taxon>Euteleostomi</taxon>
        <taxon>Actinopterygii</taxon>
        <taxon>Neopterygii</taxon>
        <taxon>Teleostei</taxon>
        <taxon>Neoteleostei</taxon>
        <taxon>Acanthomorphata</taxon>
        <taxon>Eupercaria</taxon>
        <taxon>Tetraodontiformes</taxon>
        <taxon>Molidae</taxon>
        <taxon>Mola</taxon>
    </lineage>
</organism>
<keyword evidence="4 9" id="KW-0202">Cytokine</keyword>
<feature type="disulfide bond" evidence="8">
    <location>
        <begin position="79"/>
        <end position="135"/>
    </location>
</feature>
<evidence type="ECO:0000256" key="3">
    <source>
        <dbReference type="ARBA" id="ARBA00011144"/>
    </source>
</evidence>
<evidence type="ECO:0000256" key="2">
    <source>
        <dbReference type="ARBA" id="ARBA00008813"/>
    </source>
</evidence>
<name>A0A3Q3VWD8_MOLML</name>
<evidence type="ECO:0000256" key="5">
    <source>
        <dbReference type="ARBA" id="ARBA00022525"/>
    </source>
</evidence>
<dbReference type="SUPFAM" id="SSF47266">
    <property type="entry name" value="4-helical cytokines"/>
    <property type="match status" value="1"/>
</dbReference>
<dbReference type="GO" id="GO:0001817">
    <property type="term" value="P:regulation of cytokine production"/>
    <property type="evidence" value="ECO:0007669"/>
    <property type="project" value="UniProtKB-ARBA"/>
</dbReference>
<evidence type="ECO:0000313" key="10">
    <source>
        <dbReference type="Ensembl" id="ENSMMOP00000005908.1"/>
    </source>
</evidence>
<keyword evidence="7 8" id="KW-1015">Disulfide bond</keyword>
<dbReference type="InterPro" id="IPR000098">
    <property type="entry name" value="IL-10"/>
</dbReference>
<evidence type="ECO:0000256" key="4">
    <source>
        <dbReference type="ARBA" id="ARBA00022514"/>
    </source>
</evidence>
<keyword evidence="11" id="KW-1185">Reference proteome</keyword>
<feature type="signal peptide" evidence="9">
    <location>
        <begin position="1"/>
        <end position="22"/>
    </location>
</feature>
<evidence type="ECO:0000256" key="9">
    <source>
        <dbReference type="RuleBase" id="RU368043"/>
    </source>
</evidence>
<dbReference type="InterPro" id="IPR009079">
    <property type="entry name" value="4_helix_cytokine-like_core"/>
</dbReference>
<comment type="similarity">
    <text evidence="2 9">Belongs to the IL-10 family.</text>
</comment>
<evidence type="ECO:0000256" key="7">
    <source>
        <dbReference type="ARBA" id="ARBA00023157"/>
    </source>
</evidence>
<feature type="disulfide bond" evidence="8">
    <location>
        <begin position="29"/>
        <end position="129"/>
    </location>
</feature>
<dbReference type="AlphaFoldDB" id="A0A3Q3VWD8"/>
<sequence length="183" mass="21229">MSPWGFLLSVLLLLAYFCTTQSARSCSPCCSFMEGFPGRLRTLREKYLLIQTFYEANDDLEVELLDQSIQETFRSPFACDAMNSILDFYLRTVLPTALAGVTQNTKKLQPHVEDIQHIFYQLKTDVTRCRHHFSCKKPFDIHALNSTYTQMQSKGLFKAMNELGLLFNYFENFLASKWRGNHI</sequence>
<dbReference type="GO" id="GO:0006955">
    <property type="term" value="P:immune response"/>
    <property type="evidence" value="ECO:0007669"/>
    <property type="project" value="InterPro"/>
</dbReference>
<comment type="subunit">
    <text evidence="3">Homodimer. Interacts with IL10RA and IL10RB.</text>
</comment>
<dbReference type="Pfam" id="PF00726">
    <property type="entry name" value="IL10"/>
    <property type="match status" value="1"/>
</dbReference>
<comment type="subcellular location">
    <subcellularLocation>
        <location evidence="1 9">Secreted</location>
    </subcellularLocation>
</comment>
<comment type="function">
    <text evidence="9">Immune regulatory cytokine.</text>
</comment>
<feature type="chain" id="PRO_5031598338" description="Interleukin family protein" evidence="9">
    <location>
        <begin position="23"/>
        <end position="183"/>
    </location>
</feature>
<dbReference type="PRINTS" id="PR01294">
    <property type="entry name" value="INTRLEUKIN10"/>
</dbReference>
<dbReference type="GO" id="GO:0005615">
    <property type="term" value="C:extracellular space"/>
    <property type="evidence" value="ECO:0007669"/>
    <property type="project" value="UniProtKB-UniRule"/>
</dbReference>
<dbReference type="OMA" id="CHRFFTC"/>
<dbReference type="PANTHER" id="PTHR48482:SF5">
    <property type="entry name" value="INTERLEUKIN-10"/>
    <property type="match status" value="1"/>
</dbReference>
<accession>A0A3Q3VWD8</accession>
<dbReference type="PANTHER" id="PTHR48482">
    <property type="entry name" value="INTERLEUKIN-19-RELATED"/>
    <property type="match status" value="1"/>
</dbReference>
<evidence type="ECO:0000256" key="1">
    <source>
        <dbReference type="ARBA" id="ARBA00004613"/>
    </source>
</evidence>